<accession>A0A2W2ERK6</accession>
<feature type="region of interest" description="Disordered" evidence="1">
    <location>
        <begin position="341"/>
        <end position="381"/>
    </location>
</feature>
<feature type="compositionally biased region" description="Pro residues" evidence="1">
    <location>
        <begin position="362"/>
        <end position="379"/>
    </location>
</feature>
<evidence type="ECO:0000256" key="2">
    <source>
        <dbReference type="SAM" id="Phobius"/>
    </source>
</evidence>
<organism evidence="3 4">
    <name type="scientific">Spongiactinospora gelatinilytica</name>
    <dbReference type="NCBI Taxonomy" id="2666298"/>
    <lineage>
        <taxon>Bacteria</taxon>
        <taxon>Bacillati</taxon>
        <taxon>Actinomycetota</taxon>
        <taxon>Actinomycetes</taxon>
        <taxon>Streptosporangiales</taxon>
        <taxon>Streptosporangiaceae</taxon>
        <taxon>Spongiactinospora</taxon>
    </lineage>
</organism>
<protein>
    <recommendedName>
        <fullName evidence="5">Conjugal transfer protein TrbL</fullName>
    </recommendedName>
</protein>
<keyword evidence="2" id="KW-0472">Membrane</keyword>
<dbReference type="Pfam" id="PF19590">
    <property type="entry name" value="TrbL_3"/>
    <property type="match status" value="1"/>
</dbReference>
<reference evidence="3 4" key="1">
    <citation type="submission" date="2018-01" db="EMBL/GenBank/DDBJ databases">
        <title>Draft genome sequence of Sphaerisporangium sp. 7K107.</title>
        <authorList>
            <person name="Sahin N."/>
            <person name="Saygin H."/>
            <person name="Ay H."/>
        </authorList>
    </citation>
    <scope>NUCLEOTIDE SEQUENCE [LARGE SCALE GENOMIC DNA]</scope>
    <source>
        <strain evidence="3 4">7K107</strain>
    </source>
</reference>
<feature type="transmembrane region" description="Helical" evidence="2">
    <location>
        <begin position="81"/>
        <end position="100"/>
    </location>
</feature>
<gene>
    <name evidence="3" type="ORF">C1I98_37970</name>
</gene>
<evidence type="ECO:0000313" key="3">
    <source>
        <dbReference type="EMBL" id="PZG19419.1"/>
    </source>
</evidence>
<evidence type="ECO:0008006" key="5">
    <source>
        <dbReference type="Google" id="ProtNLM"/>
    </source>
</evidence>
<dbReference type="AlphaFoldDB" id="A0A2W2ERK6"/>
<name>A0A2W2ERK6_9ACTN</name>
<dbReference type="Proteomes" id="UP000248544">
    <property type="component" value="Unassembled WGS sequence"/>
</dbReference>
<sequence>MNGQINNWFAQLTAMAIRPLLSALAETLLATPDIEGQPRIHDLWQASAVLANSGFVVLVIAAGVLVMGHGTVQTRYAIKEVLPRLVVAFGAANFSLFFTIEAVRLANGVSLALLGQDFDAARAATAIRMMVLPYNDGEVFYVLLALVAVILLILLLITFMFRIAMTILLVIVAPLALACLALPHTDGAARLWGRAFTGLLLIQIGQSMTLVAAVRIFFNQDGRQIVGLTLHGQLYNLLIALCLLIILVRIPGWVSRTVFTHRGRGSTIARIVKYAIAYRLASPILNTLHLGRGRSGKKTAAATALTGRALPAMAGPAGAATGIAGTAAAAARGGSGPFKHAPVGARRPPQQWAPTPIKHAPTGPPMPGKYRPTPNPSGPVPATTPVYGYPRETYYARGPAGLGQMYHLRNQSAATPPKATGGTPARPIVAPGTPIPGTPEWPENHGEPRRKPPARRKGGDKR</sequence>
<feature type="region of interest" description="Disordered" evidence="1">
    <location>
        <begin position="413"/>
        <end position="462"/>
    </location>
</feature>
<feature type="transmembrane region" description="Helical" evidence="2">
    <location>
        <begin position="49"/>
        <end position="69"/>
    </location>
</feature>
<proteinExistence type="predicted"/>
<feature type="transmembrane region" description="Helical" evidence="2">
    <location>
        <begin position="234"/>
        <end position="254"/>
    </location>
</feature>
<evidence type="ECO:0000313" key="4">
    <source>
        <dbReference type="Proteomes" id="UP000248544"/>
    </source>
</evidence>
<keyword evidence="2" id="KW-0812">Transmembrane</keyword>
<feature type="compositionally biased region" description="Basic residues" evidence="1">
    <location>
        <begin position="451"/>
        <end position="462"/>
    </location>
</feature>
<feature type="transmembrane region" description="Helical" evidence="2">
    <location>
        <begin position="164"/>
        <end position="183"/>
    </location>
</feature>
<keyword evidence="2" id="KW-1133">Transmembrane helix</keyword>
<dbReference type="EMBL" id="POUA01000634">
    <property type="protein sequence ID" value="PZG19419.1"/>
    <property type="molecule type" value="Genomic_DNA"/>
</dbReference>
<feature type="transmembrane region" description="Helical" evidence="2">
    <location>
        <begin position="195"/>
        <end position="218"/>
    </location>
</feature>
<dbReference type="InterPro" id="IPR045782">
    <property type="entry name" value="TrbL_3"/>
</dbReference>
<feature type="transmembrane region" description="Helical" evidence="2">
    <location>
        <begin position="139"/>
        <end position="157"/>
    </location>
</feature>
<comment type="caution">
    <text evidence="3">The sequence shown here is derived from an EMBL/GenBank/DDBJ whole genome shotgun (WGS) entry which is preliminary data.</text>
</comment>
<evidence type="ECO:0000256" key="1">
    <source>
        <dbReference type="SAM" id="MobiDB-lite"/>
    </source>
</evidence>
<keyword evidence="4" id="KW-1185">Reference proteome</keyword>